<comment type="caution">
    <text evidence="2">The sequence shown here is derived from an EMBL/GenBank/DDBJ whole genome shotgun (WGS) entry which is preliminary data.</text>
</comment>
<dbReference type="Pfam" id="PF00856">
    <property type="entry name" value="SET"/>
    <property type="match status" value="1"/>
</dbReference>
<accession>A0ABR2MPI6</accession>
<dbReference type="SMART" id="SM00317">
    <property type="entry name" value="SET"/>
    <property type="match status" value="1"/>
</dbReference>
<protein>
    <submittedName>
        <fullName evidence="2">Histone-lysine N-methyltransferase ASHR2</fullName>
    </submittedName>
</protein>
<proteinExistence type="predicted"/>
<sequence>MAAGSIPTEPLVKLSNIPGRGRALLASRHIKAGEILLSDAPLLLYPASPTASAPSSSFTSTSPFCSHCFRSLGSDPVPCVFCPSAVFCSTHCLSAGLSSFHTPSLCAVLASLPPLPNSELLAQSHFLLAAFVLSSSSPANFHLLLSLDGSDASQEDAIFLHSLLGPLTGFSLELTAALIAKDRRNSFGLMEPLRKEDAGGRTVRAYGIYPNASFFNHDCLPNACRFDYLDRDGDGNTGITIRAINDIPEGREVCLSYFPANWGYAERQQRLMEDYGFHCSCDRCEVEKNWKDDDEGMEDEDEDEGVEGLEGENCEDAGDGDADFPHAYFFVRYVCDQENCGGTMAPLPPLPEGTPSGLLECNACGWLKKEEGFGGDDDGGDGVMLDV</sequence>
<dbReference type="InterPro" id="IPR046341">
    <property type="entry name" value="SET_dom_sf"/>
</dbReference>
<dbReference type="InterPro" id="IPR001214">
    <property type="entry name" value="SET_dom"/>
</dbReference>
<organism evidence="2 3">
    <name type="scientific">Platanthera guangdongensis</name>
    <dbReference type="NCBI Taxonomy" id="2320717"/>
    <lineage>
        <taxon>Eukaryota</taxon>
        <taxon>Viridiplantae</taxon>
        <taxon>Streptophyta</taxon>
        <taxon>Embryophyta</taxon>
        <taxon>Tracheophyta</taxon>
        <taxon>Spermatophyta</taxon>
        <taxon>Magnoliopsida</taxon>
        <taxon>Liliopsida</taxon>
        <taxon>Asparagales</taxon>
        <taxon>Orchidaceae</taxon>
        <taxon>Orchidoideae</taxon>
        <taxon>Orchideae</taxon>
        <taxon>Orchidinae</taxon>
        <taxon>Platanthera</taxon>
    </lineage>
</organism>
<dbReference type="PANTHER" id="PTHR47420:SF3">
    <property type="entry name" value="HISTONE-LYSINE N-METHYLTRANSFERASE ASHR2"/>
    <property type="match status" value="1"/>
</dbReference>
<evidence type="ECO:0000259" key="1">
    <source>
        <dbReference type="PROSITE" id="PS50280"/>
    </source>
</evidence>
<gene>
    <name evidence="2" type="primary">ASHR2</name>
    <name evidence="2" type="ORF">KSP40_PGU019785</name>
</gene>
<dbReference type="InterPro" id="IPR044238">
    <property type="entry name" value="ASHR2-like"/>
</dbReference>
<dbReference type="SUPFAM" id="SSF82199">
    <property type="entry name" value="SET domain"/>
    <property type="match status" value="1"/>
</dbReference>
<dbReference type="PANTHER" id="PTHR47420">
    <property type="entry name" value="HISTONE-LYSINE N-METHYLTRANSFERASE ASHR2"/>
    <property type="match status" value="1"/>
</dbReference>
<dbReference type="CDD" id="cd20071">
    <property type="entry name" value="SET_SMYD"/>
    <property type="match status" value="1"/>
</dbReference>
<dbReference type="Gene3D" id="6.10.140.2220">
    <property type="match status" value="1"/>
</dbReference>
<dbReference type="Gene3D" id="1.10.220.160">
    <property type="match status" value="1"/>
</dbReference>
<dbReference type="Gene3D" id="2.170.270.10">
    <property type="entry name" value="SET domain"/>
    <property type="match status" value="1"/>
</dbReference>
<dbReference type="EMBL" id="JBBWWR010000005">
    <property type="protein sequence ID" value="KAK8965986.1"/>
    <property type="molecule type" value="Genomic_DNA"/>
</dbReference>
<evidence type="ECO:0000313" key="2">
    <source>
        <dbReference type="EMBL" id="KAK8965986.1"/>
    </source>
</evidence>
<feature type="domain" description="SET" evidence="1">
    <location>
        <begin position="10"/>
        <end position="258"/>
    </location>
</feature>
<dbReference type="PROSITE" id="PS50280">
    <property type="entry name" value="SET"/>
    <property type="match status" value="1"/>
</dbReference>
<dbReference type="Proteomes" id="UP001412067">
    <property type="component" value="Unassembled WGS sequence"/>
</dbReference>
<evidence type="ECO:0000313" key="3">
    <source>
        <dbReference type="Proteomes" id="UP001412067"/>
    </source>
</evidence>
<name>A0ABR2MPI6_9ASPA</name>
<keyword evidence="3" id="KW-1185">Reference proteome</keyword>
<reference evidence="2 3" key="1">
    <citation type="journal article" date="2022" name="Nat. Plants">
        <title>Genomes of leafy and leafless Platanthera orchids illuminate the evolution of mycoheterotrophy.</title>
        <authorList>
            <person name="Li M.H."/>
            <person name="Liu K.W."/>
            <person name="Li Z."/>
            <person name="Lu H.C."/>
            <person name="Ye Q.L."/>
            <person name="Zhang D."/>
            <person name="Wang J.Y."/>
            <person name="Li Y.F."/>
            <person name="Zhong Z.M."/>
            <person name="Liu X."/>
            <person name="Yu X."/>
            <person name="Liu D.K."/>
            <person name="Tu X.D."/>
            <person name="Liu B."/>
            <person name="Hao Y."/>
            <person name="Liao X.Y."/>
            <person name="Jiang Y.T."/>
            <person name="Sun W.H."/>
            <person name="Chen J."/>
            <person name="Chen Y.Q."/>
            <person name="Ai Y."/>
            <person name="Zhai J.W."/>
            <person name="Wu S.S."/>
            <person name="Zhou Z."/>
            <person name="Hsiao Y.Y."/>
            <person name="Wu W.L."/>
            <person name="Chen Y.Y."/>
            <person name="Lin Y.F."/>
            <person name="Hsu J.L."/>
            <person name="Li C.Y."/>
            <person name="Wang Z.W."/>
            <person name="Zhao X."/>
            <person name="Zhong W.Y."/>
            <person name="Ma X.K."/>
            <person name="Ma L."/>
            <person name="Huang J."/>
            <person name="Chen G.Z."/>
            <person name="Huang M.Z."/>
            <person name="Huang L."/>
            <person name="Peng D.H."/>
            <person name="Luo Y.B."/>
            <person name="Zou S.Q."/>
            <person name="Chen S.P."/>
            <person name="Lan S."/>
            <person name="Tsai W.C."/>
            <person name="Van de Peer Y."/>
            <person name="Liu Z.J."/>
        </authorList>
    </citation>
    <scope>NUCLEOTIDE SEQUENCE [LARGE SCALE GENOMIC DNA]</scope>
    <source>
        <strain evidence="2">Lor288</strain>
    </source>
</reference>